<feature type="signal peptide" evidence="2">
    <location>
        <begin position="1"/>
        <end position="25"/>
    </location>
</feature>
<sequence length="272" mass="27740">MHKSKSGRSLFVVAVLLVSCSGTQAATLSAGTYNMFIKTWANSTTALKSGFSYGSACTSPFCGLTDNGALVRGLGSSIGGDGYAGIINITVNGSGDFGVNSFSMDAYPSVGGDLTTWANSVAGMGGNIDAGGNITFNLTGRVGVMNFFPAFDNGGLGTAFYADNAAGIPGYTGTGLNVPFTTGTSCNLNNVTGATDTCLTGQGLDNSGNAVLVSLGNVGSDWGYFETTSFAEIFSVHIQAVPVPASAWLFSSGILGLFGVARRKHPKKYNNL</sequence>
<accession>S6AA28</accession>
<dbReference type="HOGENOM" id="CLU_1115309_0_0_4"/>
<reference evidence="3 4" key="1">
    <citation type="journal article" date="2012" name="Appl. Environ. Microbiol.">
        <title>Draft genome sequence of a psychrotolerant sulfur-oxidizing bacterium, Sulfuricella denitrificans skB26, and proteomic insights into cold adaptation.</title>
        <authorList>
            <person name="Watanabe T."/>
            <person name="Kojima H."/>
            <person name="Fukui M."/>
        </authorList>
    </citation>
    <scope>NUCLEOTIDE SEQUENCE [LARGE SCALE GENOMIC DNA]</scope>
    <source>
        <strain evidence="4">skB26</strain>
    </source>
</reference>
<feature type="chain" id="PRO_5004545809" description="PEP-CTERM protein-sorting domain-containing protein" evidence="2">
    <location>
        <begin position="26"/>
        <end position="272"/>
    </location>
</feature>
<keyword evidence="1" id="KW-1133">Transmembrane helix</keyword>
<dbReference type="RefSeq" id="WP_009205911.1">
    <property type="nucleotide sequence ID" value="NC_022357.1"/>
</dbReference>
<name>S6AA28_SULDS</name>
<evidence type="ECO:0000313" key="3">
    <source>
        <dbReference type="EMBL" id="BAN35135.1"/>
    </source>
</evidence>
<evidence type="ECO:0000256" key="1">
    <source>
        <dbReference type="SAM" id="Phobius"/>
    </source>
</evidence>
<keyword evidence="2" id="KW-0732">Signal</keyword>
<organism evidence="3 4">
    <name type="scientific">Sulfuricella denitrificans (strain DSM 22764 / NBRC 105220 / skB26)</name>
    <dbReference type="NCBI Taxonomy" id="1163617"/>
    <lineage>
        <taxon>Bacteria</taxon>
        <taxon>Pseudomonadati</taxon>
        <taxon>Pseudomonadota</taxon>
        <taxon>Betaproteobacteria</taxon>
        <taxon>Nitrosomonadales</taxon>
        <taxon>Sulfuricellaceae</taxon>
        <taxon>Sulfuricella</taxon>
    </lineage>
</organism>
<dbReference type="Proteomes" id="UP000015559">
    <property type="component" value="Chromosome"/>
</dbReference>
<evidence type="ECO:0008006" key="5">
    <source>
        <dbReference type="Google" id="ProtNLM"/>
    </source>
</evidence>
<dbReference type="KEGG" id="sdr:SCD_n01308"/>
<evidence type="ECO:0000256" key="2">
    <source>
        <dbReference type="SAM" id="SignalP"/>
    </source>
</evidence>
<keyword evidence="1" id="KW-0472">Membrane</keyword>
<dbReference type="PROSITE" id="PS51257">
    <property type="entry name" value="PROKAR_LIPOPROTEIN"/>
    <property type="match status" value="1"/>
</dbReference>
<evidence type="ECO:0000313" key="4">
    <source>
        <dbReference type="Proteomes" id="UP000015559"/>
    </source>
</evidence>
<dbReference type="AlphaFoldDB" id="S6AA28"/>
<dbReference type="EMBL" id="AP013066">
    <property type="protein sequence ID" value="BAN35135.1"/>
    <property type="molecule type" value="Genomic_DNA"/>
</dbReference>
<keyword evidence="1" id="KW-0812">Transmembrane</keyword>
<keyword evidence="4" id="KW-1185">Reference proteome</keyword>
<gene>
    <name evidence="3" type="ORF">SCD_n01308</name>
</gene>
<feature type="transmembrane region" description="Helical" evidence="1">
    <location>
        <begin position="243"/>
        <end position="261"/>
    </location>
</feature>
<proteinExistence type="predicted"/>
<protein>
    <recommendedName>
        <fullName evidence="5">PEP-CTERM protein-sorting domain-containing protein</fullName>
    </recommendedName>
</protein>